<dbReference type="EMBL" id="JBHTJR010000045">
    <property type="protein sequence ID" value="MFD0993301.1"/>
    <property type="molecule type" value="Genomic_DNA"/>
</dbReference>
<dbReference type="Gene3D" id="2.40.160.60">
    <property type="entry name" value="Outer membrane protein transport protein (OMPP1/FadL/TodX)"/>
    <property type="match status" value="1"/>
</dbReference>
<keyword evidence="1" id="KW-0732">Signal</keyword>
<accession>A0ABW3JSQ5</accession>
<organism evidence="2 3">
    <name type="scientific">Tenacibaculum geojense</name>
    <dbReference type="NCBI Taxonomy" id="915352"/>
    <lineage>
        <taxon>Bacteria</taxon>
        <taxon>Pseudomonadati</taxon>
        <taxon>Bacteroidota</taxon>
        <taxon>Flavobacteriia</taxon>
        <taxon>Flavobacteriales</taxon>
        <taxon>Flavobacteriaceae</taxon>
        <taxon>Tenacibaculum</taxon>
    </lineage>
</organism>
<feature type="signal peptide" evidence="1">
    <location>
        <begin position="1"/>
        <end position="19"/>
    </location>
</feature>
<dbReference type="RefSeq" id="WP_386107413.1">
    <property type="nucleotide sequence ID" value="NZ_JBHTJR010000045.1"/>
</dbReference>
<keyword evidence="3" id="KW-1185">Reference proteome</keyword>
<evidence type="ECO:0000313" key="2">
    <source>
        <dbReference type="EMBL" id="MFD0993301.1"/>
    </source>
</evidence>
<dbReference type="Proteomes" id="UP001597062">
    <property type="component" value="Unassembled WGS sequence"/>
</dbReference>
<protein>
    <recommendedName>
        <fullName evidence="4">Outer membrane protein</fullName>
    </recommendedName>
</protein>
<proteinExistence type="predicted"/>
<evidence type="ECO:0008006" key="4">
    <source>
        <dbReference type="Google" id="ProtNLM"/>
    </source>
</evidence>
<sequence length="423" mass="46555">MINRLLVAFLVLTTVSLSAQRNNSSPYSFFGIGENFKPKTVEQASMGGIGVAMKENQYLNFINPAATADIRVSTYGLGGLVSFLTLKEADASQSGNTTSLQYIALGFPIGKKAGFSAGLQPSTTVGYSLINEMLDVDGEITEITRNSGNGGTTRLYGSFGMYVFDGFSLGIEAAYTFGTIEREVLNQRANVALATKYYEETTIRGGEVKLGAQYKTKLKKGLELSTGAAIKFSNELNQTGNKSLYSLSFSNSGFEIPRDTVYSDPYKGTFKNPIQTIIGFGLGKQNKWYVGLNSEFQQAFQDTSNSANYAFENSIRTSIGGYYIPKINSISSYWDRVTYRAGLRIENTGLLIRNGNNYEPINDFGINVGLGLPLPKQLSNLNLGFEYGQRGTTNNNLIKENYFNVRLSLSLNDINWFKKREID</sequence>
<evidence type="ECO:0000256" key="1">
    <source>
        <dbReference type="SAM" id="SignalP"/>
    </source>
</evidence>
<comment type="caution">
    <text evidence="2">The sequence shown here is derived from an EMBL/GenBank/DDBJ whole genome shotgun (WGS) entry which is preliminary data.</text>
</comment>
<gene>
    <name evidence="2" type="ORF">ACFQ1U_08800</name>
</gene>
<feature type="chain" id="PRO_5045103841" description="Outer membrane protein" evidence="1">
    <location>
        <begin position="20"/>
        <end position="423"/>
    </location>
</feature>
<reference evidence="3" key="1">
    <citation type="journal article" date="2019" name="Int. J. Syst. Evol. Microbiol.">
        <title>The Global Catalogue of Microorganisms (GCM) 10K type strain sequencing project: providing services to taxonomists for standard genome sequencing and annotation.</title>
        <authorList>
            <consortium name="The Broad Institute Genomics Platform"/>
            <consortium name="The Broad Institute Genome Sequencing Center for Infectious Disease"/>
            <person name="Wu L."/>
            <person name="Ma J."/>
        </authorList>
    </citation>
    <scope>NUCLEOTIDE SEQUENCE [LARGE SCALE GENOMIC DNA]</scope>
    <source>
        <strain evidence="3">CCUG 60527</strain>
    </source>
</reference>
<evidence type="ECO:0000313" key="3">
    <source>
        <dbReference type="Proteomes" id="UP001597062"/>
    </source>
</evidence>
<name>A0ABW3JSQ5_9FLAO</name>